<feature type="region of interest" description="Disordered" evidence="1">
    <location>
        <begin position="29"/>
        <end position="74"/>
    </location>
</feature>
<organism evidence="2 3">
    <name type="scientific">Clupea harengus</name>
    <name type="common">Atlantic herring</name>
    <dbReference type="NCBI Taxonomy" id="7950"/>
    <lineage>
        <taxon>Eukaryota</taxon>
        <taxon>Metazoa</taxon>
        <taxon>Chordata</taxon>
        <taxon>Craniata</taxon>
        <taxon>Vertebrata</taxon>
        <taxon>Euteleostomi</taxon>
        <taxon>Actinopterygii</taxon>
        <taxon>Neopterygii</taxon>
        <taxon>Teleostei</taxon>
        <taxon>Clupei</taxon>
        <taxon>Clupeiformes</taxon>
        <taxon>Clupeoidei</taxon>
        <taxon>Clupeidae</taxon>
        <taxon>Clupea</taxon>
    </lineage>
</organism>
<evidence type="ECO:0000313" key="3">
    <source>
        <dbReference type="RefSeq" id="XP_042562738.1"/>
    </source>
</evidence>
<sequence>MARNKGNQKGEEDVDQHFLDQVLNQIYDFGDGTEKRKTKKSQKKKKKRTHEEEIEEPSNIDSPTNSGINDLEDSDESLFTKNSVWIDSTQIESSPSATKHSNVKVVVFEDPLKKNKTKPKIEMAEEKHVTLQPPITKKRKKTEEEDDFSIEKARLEVHRFGITGYKKDQQRIFEQDRAIMLGARPPKKEYVNYKQYQQIVKEKKEKEVEEAKLDTSKKKKKGGKSWDKKPKSSSNAEPSGQIGRFKGGVLVLNSKQIQAMNGKIKNSK</sequence>
<feature type="compositionally biased region" description="Basic residues" evidence="1">
    <location>
        <begin position="36"/>
        <end position="48"/>
    </location>
</feature>
<dbReference type="CTD" id="128061"/>
<evidence type="ECO:0000256" key="1">
    <source>
        <dbReference type="SAM" id="MobiDB-lite"/>
    </source>
</evidence>
<name>A0A8M1KK57_CLUHA</name>
<feature type="compositionally biased region" description="Basic and acidic residues" evidence="1">
    <location>
        <begin position="119"/>
        <end position="129"/>
    </location>
</feature>
<reference evidence="3" key="1">
    <citation type="submission" date="2025-08" db="UniProtKB">
        <authorList>
            <consortium name="RefSeq"/>
        </authorList>
    </citation>
    <scope>IDENTIFICATION</scope>
</reference>
<feature type="compositionally biased region" description="Polar residues" evidence="1">
    <location>
        <begin position="59"/>
        <end position="68"/>
    </location>
</feature>
<dbReference type="AlphaFoldDB" id="A0A8M1KK57"/>
<dbReference type="OrthoDB" id="10067479at2759"/>
<dbReference type="PANTHER" id="PTHR28366:SF1">
    <property type="entry name" value="CHROMOSOME 1 OPEN READING FRAME 131"/>
    <property type="match status" value="1"/>
</dbReference>
<dbReference type="RefSeq" id="XP_042562738.1">
    <property type="nucleotide sequence ID" value="XM_042706804.1"/>
</dbReference>
<feature type="compositionally biased region" description="Basic and acidic residues" evidence="1">
    <location>
        <begin position="201"/>
        <end position="216"/>
    </location>
</feature>
<dbReference type="Pfam" id="PF15375">
    <property type="entry name" value="FSAF1"/>
    <property type="match status" value="1"/>
</dbReference>
<gene>
    <name evidence="3" type="primary">cunh1orf131</name>
</gene>
<dbReference type="PANTHER" id="PTHR28366">
    <property type="entry name" value="CHROMOSOME 1 OPEN READING FRAME 131"/>
    <property type="match status" value="1"/>
</dbReference>
<evidence type="ECO:0000313" key="2">
    <source>
        <dbReference type="Proteomes" id="UP000515152"/>
    </source>
</evidence>
<keyword evidence="2" id="KW-1185">Reference proteome</keyword>
<feature type="region of interest" description="Disordered" evidence="1">
    <location>
        <begin position="117"/>
        <end position="147"/>
    </location>
</feature>
<dbReference type="InterPro" id="IPR027973">
    <property type="entry name" value="FSAF1-like"/>
</dbReference>
<accession>A0A8M1KK57</accession>
<proteinExistence type="predicted"/>
<dbReference type="KEGG" id="char:122132046"/>
<dbReference type="InterPro" id="IPR052852">
    <property type="entry name" value="SSU_Processome_Comp"/>
</dbReference>
<dbReference type="GeneID" id="122132046"/>
<dbReference type="Proteomes" id="UP000515152">
    <property type="component" value="Unplaced"/>
</dbReference>
<protein>
    <submittedName>
        <fullName evidence="3">Uncharacterized protein C1orf131 homolog</fullName>
    </submittedName>
</protein>
<feature type="region of interest" description="Disordered" evidence="1">
    <location>
        <begin position="201"/>
        <end position="244"/>
    </location>
</feature>